<evidence type="ECO:0000313" key="2">
    <source>
        <dbReference type="EMBL" id="MCQ6963701.1"/>
    </source>
</evidence>
<dbReference type="Proteomes" id="UP001206983">
    <property type="component" value="Unassembled WGS sequence"/>
</dbReference>
<dbReference type="SUPFAM" id="SSF52833">
    <property type="entry name" value="Thioredoxin-like"/>
    <property type="match status" value="1"/>
</dbReference>
<dbReference type="AlphaFoldDB" id="A0AAE3HBT1"/>
<accession>A0AAE3HBT1</accession>
<dbReference type="EMBL" id="JTEO01000006">
    <property type="protein sequence ID" value="MCQ6963701.1"/>
    <property type="molecule type" value="Genomic_DNA"/>
</dbReference>
<dbReference type="Pfam" id="PF00462">
    <property type="entry name" value="Glutaredoxin"/>
    <property type="match status" value="1"/>
</dbReference>
<reference evidence="2 3" key="1">
    <citation type="journal article" date="2011" name="Appl. Environ. Microbiol.">
        <title>Methanogenic archaea isolated from Taiwan's Chelungpu fault.</title>
        <authorList>
            <person name="Wu S.Y."/>
            <person name="Lai M.C."/>
        </authorList>
    </citation>
    <scope>NUCLEOTIDE SEQUENCE [LARGE SCALE GENOMIC DNA]</scope>
    <source>
        <strain evidence="2 3">St545Mb</strain>
    </source>
</reference>
<dbReference type="Gene3D" id="3.40.30.10">
    <property type="entry name" value="Glutaredoxin"/>
    <property type="match status" value="1"/>
</dbReference>
<dbReference type="InterPro" id="IPR036249">
    <property type="entry name" value="Thioredoxin-like_sf"/>
</dbReference>
<evidence type="ECO:0000313" key="3">
    <source>
        <dbReference type="Proteomes" id="UP001206983"/>
    </source>
</evidence>
<dbReference type="InterPro" id="IPR002109">
    <property type="entry name" value="Glutaredoxin"/>
</dbReference>
<keyword evidence="3" id="KW-1185">Reference proteome</keyword>
<proteinExistence type="predicted"/>
<gene>
    <name evidence="2" type="ORF">PV02_11725</name>
</gene>
<dbReference type="RefSeq" id="WP_256623643.1">
    <property type="nucleotide sequence ID" value="NZ_JTEO01000006.1"/>
</dbReference>
<feature type="domain" description="Glutaredoxin" evidence="1">
    <location>
        <begin position="6"/>
        <end position="40"/>
    </location>
</feature>
<evidence type="ECO:0000259" key="1">
    <source>
        <dbReference type="Pfam" id="PF00462"/>
    </source>
</evidence>
<protein>
    <recommendedName>
        <fullName evidence="1">Glutaredoxin domain-containing protein</fullName>
    </recommendedName>
</protein>
<name>A0AAE3HBT1_9EURY</name>
<comment type="caution">
    <text evidence="2">The sequence shown here is derived from an EMBL/GenBank/DDBJ whole genome shotgun (WGS) entry which is preliminary data.</text>
</comment>
<sequence length="96" mass="10862">MGNVPVMIFVRGGCPFCSKLMEELQRRGCDFCALNIDNRANIDYLARLNLLVKAAPLVQTPNDFYVLHDLFLDYSPGSFNEALIDRIVQDMTCICN</sequence>
<organism evidence="2 3">
    <name type="scientific">Methanolobus chelungpuianus</name>
    <dbReference type="NCBI Taxonomy" id="502115"/>
    <lineage>
        <taxon>Archaea</taxon>
        <taxon>Methanobacteriati</taxon>
        <taxon>Methanobacteriota</taxon>
        <taxon>Stenosarchaea group</taxon>
        <taxon>Methanomicrobia</taxon>
        <taxon>Methanosarcinales</taxon>
        <taxon>Methanosarcinaceae</taxon>
        <taxon>Methanolobus</taxon>
    </lineage>
</organism>